<feature type="region of interest" description="Disordered" evidence="1">
    <location>
        <begin position="1"/>
        <end position="22"/>
    </location>
</feature>
<dbReference type="Proteomes" id="UP000887566">
    <property type="component" value="Unplaced"/>
</dbReference>
<dbReference type="WBParaSite" id="PSAMB.scaffold117size76755.g2267.t1">
    <property type="protein sequence ID" value="PSAMB.scaffold117size76755.g2267.t1"/>
    <property type="gene ID" value="PSAMB.scaffold117size76755.g2267"/>
</dbReference>
<dbReference type="AlphaFoldDB" id="A0A914UQH9"/>
<name>A0A914UQH9_9BILA</name>
<evidence type="ECO:0000313" key="3">
    <source>
        <dbReference type="WBParaSite" id="PSAMB.scaffold117size76755.g2267.t1"/>
    </source>
</evidence>
<reference evidence="3" key="1">
    <citation type="submission" date="2022-11" db="UniProtKB">
        <authorList>
            <consortium name="WormBaseParasite"/>
        </authorList>
    </citation>
    <scope>IDENTIFICATION</scope>
</reference>
<protein>
    <submittedName>
        <fullName evidence="3">Uncharacterized protein</fullName>
    </submittedName>
</protein>
<accession>A0A914UQH9</accession>
<keyword evidence="2" id="KW-1185">Reference proteome</keyword>
<sequence>MQSLRAAQRRRADGAPAIPPSRLALHASQIGAGHSTVVVDTPRDERAAKLNAVCLLTDRYDSGGGDGGGDDDDDDGPFRSVSVRLPADHMM</sequence>
<organism evidence="2 3">
    <name type="scientific">Plectus sambesii</name>
    <dbReference type="NCBI Taxonomy" id="2011161"/>
    <lineage>
        <taxon>Eukaryota</taxon>
        <taxon>Metazoa</taxon>
        <taxon>Ecdysozoa</taxon>
        <taxon>Nematoda</taxon>
        <taxon>Chromadorea</taxon>
        <taxon>Plectida</taxon>
        <taxon>Plectina</taxon>
        <taxon>Plectoidea</taxon>
        <taxon>Plectidae</taxon>
        <taxon>Plectus</taxon>
    </lineage>
</organism>
<evidence type="ECO:0000313" key="2">
    <source>
        <dbReference type="Proteomes" id="UP000887566"/>
    </source>
</evidence>
<proteinExistence type="predicted"/>
<feature type="region of interest" description="Disordered" evidence="1">
    <location>
        <begin position="59"/>
        <end position="91"/>
    </location>
</feature>
<evidence type="ECO:0000256" key="1">
    <source>
        <dbReference type="SAM" id="MobiDB-lite"/>
    </source>
</evidence>